<dbReference type="InterPro" id="IPR001296">
    <property type="entry name" value="Glyco_trans_1"/>
</dbReference>
<dbReference type="GeneID" id="92280936"/>
<dbReference type="Gene3D" id="3.40.50.2000">
    <property type="entry name" value="Glycogen Phosphorylase B"/>
    <property type="match status" value="2"/>
</dbReference>
<gene>
    <name evidence="2" type="ORF">JI723_19420</name>
</gene>
<reference evidence="3" key="1">
    <citation type="submission" date="2021-01" db="EMBL/GenBank/DDBJ databases">
        <title>Providencia vermicola LLDRA6, a soil-borne Mn(II)-oxidizing bacterium, exploits a strategy of superoxide production coupled to hydrogen peroxide consumption to generate Mn oxides, as revealed by transcriptional up-regulation of genes for phenylacetic acid catabolism.</title>
        <authorList>
            <person name="Chen S."/>
            <person name="Ding Z."/>
            <person name="Chen J."/>
            <person name="Luo J."/>
            <person name="Ruan X."/>
            <person name="Li Z."/>
            <person name="Liao F."/>
            <person name="He J."/>
            <person name="Li D."/>
        </authorList>
    </citation>
    <scope>NUCLEOTIDE SEQUENCE [LARGE SCALE GENOMIC DNA]</scope>
    <source>
        <strain evidence="3">LLDRA6</strain>
    </source>
</reference>
<dbReference type="CDD" id="cd03801">
    <property type="entry name" value="GT4_PimA-like"/>
    <property type="match status" value="1"/>
</dbReference>
<protein>
    <submittedName>
        <fullName evidence="2">Glycosyltransferase family 4 protein</fullName>
    </submittedName>
</protein>
<sequence>MIISKTDETNINIAFVVTSLSNKGPIIVIKDIIENLPVNWEITIYYFDDIIEVDFPNHVTLTKITNFRTKIDLSIHDIVHSHLLRADIFCFMNRKSINTHVVTLHSDILKDLRMSHGTFVGSLSGLFWKYILSYADHVVFLTKLQLEQHTNLKHHSVIYNGRPTAPADIRSNDYLLNIKSLNKDCIILGACANVVKRKGFDQIIDLMTRADAQQYLFVLVGDGPELENLKQYSHDKRVSSRCFFIEKTQNVQQYLVLFDIFVMTSHSEGMPLALLEAASCNLPIVCSSLPVINEIFTSNEISFYNYGDIDSLSKSIIFAINNSAMLAKNANYKFRHNYTDLIMSKKYKELYLALKNASYINKN</sequence>
<dbReference type="Pfam" id="PF00534">
    <property type="entry name" value="Glycos_transf_1"/>
    <property type="match status" value="1"/>
</dbReference>
<keyword evidence="3" id="KW-1185">Reference proteome</keyword>
<name>A0ABX7AF74_9GAMM</name>
<dbReference type="PANTHER" id="PTHR12526:SF630">
    <property type="entry name" value="GLYCOSYLTRANSFERASE"/>
    <property type="match status" value="1"/>
</dbReference>
<dbReference type="Proteomes" id="UP000596157">
    <property type="component" value="Chromosome"/>
</dbReference>
<evidence type="ECO:0000313" key="3">
    <source>
        <dbReference type="Proteomes" id="UP000596157"/>
    </source>
</evidence>
<feature type="domain" description="Glycosyl transferase family 1" evidence="1">
    <location>
        <begin position="181"/>
        <end position="330"/>
    </location>
</feature>
<organism evidence="2 3">
    <name type="scientific">Providencia manganoxydans</name>
    <dbReference type="NCBI Taxonomy" id="2923283"/>
    <lineage>
        <taxon>Bacteria</taxon>
        <taxon>Pseudomonadati</taxon>
        <taxon>Pseudomonadota</taxon>
        <taxon>Gammaproteobacteria</taxon>
        <taxon>Enterobacterales</taxon>
        <taxon>Morganellaceae</taxon>
        <taxon>Providencia</taxon>
    </lineage>
</organism>
<evidence type="ECO:0000259" key="1">
    <source>
        <dbReference type="Pfam" id="PF00534"/>
    </source>
</evidence>
<evidence type="ECO:0000313" key="2">
    <source>
        <dbReference type="EMBL" id="QQO62352.1"/>
    </source>
</evidence>
<dbReference type="SUPFAM" id="SSF53756">
    <property type="entry name" value="UDP-Glycosyltransferase/glycogen phosphorylase"/>
    <property type="match status" value="1"/>
</dbReference>
<accession>A0ABX7AF74</accession>
<dbReference type="PANTHER" id="PTHR12526">
    <property type="entry name" value="GLYCOSYLTRANSFERASE"/>
    <property type="match status" value="1"/>
</dbReference>
<dbReference type="RefSeq" id="WP_337979660.1">
    <property type="nucleotide sequence ID" value="NZ_CP067099.1"/>
</dbReference>
<dbReference type="EMBL" id="CP067099">
    <property type="protein sequence ID" value="QQO62352.1"/>
    <property type="molecule type" value="Genomic_DNA"/>
</dbReference>
<proteinExistence type="predicted"/>